<organism evidence="3">
    <name type="scientific">marine metagenome</name>
    <dbReference type="NCBI Taxonomy" id="408172"/>
    <lineage>
        <taxon>unclassified sequences</taxon>
        <taxon>metagenomes</taxon>
        <taxon>ecological metagenomes</taxon>
    </lineage>
</organism>
<proteinExistence type="inferred from homology"/>
<dbReference type="AlphaFoldDB" id="A0A383DE09"/>
<feature type="non-terminal residue" evidence="3">
    <location>
        <position position="1"/>
    </location>
</feature>
<sequence>NLDINQFTYFSSSMIYGDFLSENVNEDSPKDPKGIYGAAKLSSELLIKAYHNLIDLPYTIVRPSALYGPRCINNRVTQIFIEKALKGDSITIQGDGKQKLDFTFIEDFVSGFVITQTHKDAINRIFNLTTGHAEPIGKLVTVLNEFFKDLEVIYEPWDNIVPVRGTLNIDRLREIGYEPEYRIENGYPRYIQWYLDNNKEFRIGHNED</sequence>
<reference evidence="3" key="1">
    <citation type="submission" date="2018-05" db="EMBL/GenBank/DDBJ databases">
        <authorList>
            <person name="Lanie J.A."/>
            <person name="Ng W.-L."/>
            <person name="Kazmierczak K.M."/>
            <person name="Andrzejewski T.M."/>
            <person name="Davidsen T.M."/>
            <person name="Wayne K.J."/>
            <person name="Tettelin H."/>
            <person name="Glass J.I."/>
            <person name="Rusch D."/>
            <person name="Podicherti R."/>
            <person name="Tsui H.-C.T."/>
            <person name="Winkler M.E."/>
        </authorList>
    </citation>
    <scope>NUCLEOTIDE SEQUENCE</scope>
</reference>
<dbReference type="Gene3D" id="3.40.50.720">
    <property type="entry name" value="NAD(P)-binding Rossmann-like Domain"/>
    <property type="match status" value="1"/>
</dbReference>
<comment type="similarity">
    <text evidence="1">Belongs to the NAD(P)-dependent epimerase/dehydratase family.</text>
</comment>
<dbReference type="EMBL" id="UINC01216471">
    <property type="protein sequence ID" value="SVE42621.1"/>
    <property type="molecule type" value="Genomic_DNA"/>
</dbReference>
<dbReference type="PANTHER" id="PTHR43000">
    <property type="entry name" value="DTDP-D-GLUCOSE 4,6-DEHYDRATASE-RELATED"/>
    <property type="match status" value="1"/>
</dbReference>
<name>A0A383DE09_9ZZZZ</name>
<gene>
    <name evidence="3" type="ORF">METZ01_LOCUS495475</name>
</gene>
<evidence type="ECO:0000313" key="3">
    <source>
        <dbReference type="EMBL" id="SVE42621.1"/>
    </source>
</evidence>
<feature type="domain" description="NAD-dependent epimerase/dehydratase" evidence="2">
    <location>
        <begin position="3"/>
        <end position="128"/>
    </location>
</feature>
<dbReference type="Pfam" id="PF01370">
    <property type="entry name" value="Epimerase"/>
    <property type="match status" value="1"/>
</dbReference>
<dbReference type="InterPro" id="IPR036291">
    <property type="entry name" value="NAD(P)-bd_dom_sf"/>
</dbReference>
<evidence type="ECO:0000259" key="2">
    <source>
        <dbReference type="Pfam" id="PF01370"/>
    </source>
</evidence>
<dbReference type="InterPro" id="IPR001509">
    <property type="entry name" value="Epimerase_deHydtase"/>
</dbReference>
<protein>
    <recommendedName>
        <fullName evidence="2">NAD-dependent epimerase/dehydratase domain-containing protein</fullName>
    </recommendedName>
</protein>
<evidence type="ECO:0000256" key="1">
    <source>
        <dbReference type="ARBA" id="ARBA00007637"/>
    </source>
</evidence>
<dbReference type="SUPFAM" id="SSF51735">
    <property type="entry name" value="NAD(P)-binding Rossmann-fold domains"/>
    <property type="match status" value="1"/>
</dbReference>
<accession>A0A383DE09</accession>
<dbReference type="Gene3D" id="3.90.25.10">
    <property type="entry name" value="UDP-galactose 4-epimerase, domain 1"/>
    <property type="match status" value="1"/>
</dbReference>